<sequence>MEAQDTFNALGAATLLHADVETVLALARKGELPGTKIGKSWVFLRTDILDFLRERVRHDTALRLQAQRAASLPAPAALLVPRPASRKRRELPVLPSLPEPSPLSAPTGTR</sequence>
<dbReference type="EMBL" id="CP140152">
    <property type="protein sequence ID" value="WQH02725.1"/>
    <property type="molecule type" value="Genomic_DNA"/>
</dbReference>
<evidence type="ECO:0000313" key="3">
    <source>
        <dbReference type="EMBL" id="WQH02725.1"/>
    </source>
</evidence>
<reference evidence="3 4" key="1">
    <citation type="submission" date="2023-11" db="EMBL/GenBank/DDBJ databases">
        <title>MicrobeMod: A computational toolkit for identifying prokaryotic methylation and restriction-modification with nanopore sequencing.</title>
        <authorList>
            <person name="Crits-Christoph A."/>
            <person name="Kang S.C."/>
            <person name="Lee H."/>
            <person name="Ostrov N."/>
        </authorList>
    </citation>
    <scope>NUCLEOTIDE SEQUENCE [LARGE SCALE GENOMIC DNA]</scope>
    <source>
        <strain evidence="3 4">ATCC 25935</strain>
    </source>
</reference>
<proteinExistence type="predicted"/>
<dbReference type="RefSeq" id="WP_019920152.1">
    <property type="nucleotide sequence ID" value="NZ_CP140152.1"/>
</dbReference>
<gene>
    <name evidence="3" type="ORF">SR858_16775</name>
</gene>
<dbReference type="Proteomes" id="UP001326110">
    <property type="component" value="Chromosome"/>
</dbReference>
<keyword evidence="4" id="KW-1185">Reference proteome</keyword>
<evidence type="ECO:0000256" key="1">
    <source>
        <dbReference type="SAM" id="MobiDB-lite"/>
    </source>
</evidence>
<evidence type="ECO:0000259" key="2">
    <source>
        <dbReference type="Pfam" id="PF12728"/>
    </source>
</evidence>
<dbReference type="Pfam" id="PF12728">
    <property type="entry name" value="HTH_17"/>
    <property type="match status" value="1"/>
</dbReference>
<evidence type="ECO:0000313" key="4">
    <source>
        <dbReference type="Proteomes" id="UP001326110"/>
    </source>
</evidence>
<feature type="domain" description="Helix-turn-helix" evidence="2">
    <location>
        <begin position="12"/>
        <end position="55"/>
    </location>
</feature>
<dbReference type="GeneID" id="43166776"/>
<accession>A0ABZ0XSK6</accession>
<organism evidence="3 4">
    <name type="scientific">Duganella zoogloeoides</name>
    <dbReference type="NCBI Taxonomy" id="75659"/>
    <lineage>
        <taxon>Bacteria</taxon>
        <taxon>Pseudomonadati</taxon>
        <taxon>Pseudomonadota</taxon>
        <taxon>Betaproteobacteria</taxon>
        <taxon>Burkholderiales</taxon>
        <taxon>Oxalobacteraceae</taxon>
        <taxon>Telluria group</taxon>
        <taxon>Duganella</taxon>
    </lineage>
</organism>
<dbReference type="InterPro" id="IPR041657">
    <property type="entry name" value="HTH_17"/>
</dbReference>
<name>A0ABZ0XSK6_9BURK</name>
<protein>
    <submittedName>
        <fullName evidence="3">Helix-turn-helix domain-containing protein</fullName>
    </submittedName>
</protein>
<feature type="region of interest" description="Disordered" evidence="1">
    <location>
        <begin position="89"/>
        <end position="110"/>
    </location>
</feature>